<gene>
    <name evidence="2" type="ORF">LZC94_23015</name>
</gene>
<proteinExistence type="predicted"/>
<protein>
    <recommendedName>
        <fullName evidence="4">Right handed beta helix domain-containing protein</fullName>
    </recommendedName>
</protein>
<name>A0ABZ2MC57_9BACT</name>
<dbReference type="Proteomes" id="UP001370348">
    <property type="component" value="Chromosome"/>
</dbReference>
<dbReference type="SUPFAM" id="SSF51126">
    <property type="entry name" value="Pectin lyase-like"/>
    <property type="match status" value="1"/>
</dbReference>
<dbReference type="EMBL" id="CP089984">
    <property type="protein sequence ID" value="WXB20081.1"/>
    <property type="molecule type" value="Genomic_DNA"/>
</dbReference>
<evidence type="ECO:0000256" key="1">
    <source>
        <dbReference type="SAM" id="MobiDB-lite"/>
    </source>
</evidence>
<keyword evidence="3" id="KW-1185">Reference proteome</keyword>
<dbReference type="RefSeq" id="WP_394829682.1">
    <property type="nucleotide sequence ID" value="NZ_CP089984.1"/>
</dbReference>
<accession>A0ABZ2MC57</accession>
<feature type="region of interest" description="Disordered" evidence="1">
    <location>
        <begin position="1"/>
        <end position="34"/>
    </location>
</feature>
<feature type="compositionally biased region" description="Polar residues" evidence="1">
    <location>
        <begin position="17"/>
        <end position="34"/>
    </location>
</feature>
<evidence type="ECO:0000313" key="3">
    <source>
        <dbReference type="Proteomes" id="UP001370348"/>
    </source>
</evidence>
<evidence type="ECO:0000313" key="2">
    <source>
        <dbReference type="EMBL" id="WXB20081.1"/>
    </source>
</evidence>
<sequence length="281" mass="29864">MRDASTPDSEAPRAGYPNSTNTGIPPGTTLTRKSSSSCNWMITADGTVVDSVDLDGCIDIEANDVTIKNSHLRSNTWWGIKYGATKPNITGLKVLHNKIDTVPGQGPDNGGYDYGISQQTSGAGTMEVAFNDISGFKDGVDVSAGSIHDNYFHDLSSFQGAHTQDIYVYAGGGPIAIRHNTVINQTGKAYATAAIYIAPDSGHQNDVEVNDNWLAGGSLTVYGGDSTATHIRFTRNQFSTALWPNGGFNGPVGYWFPRNAGNVWSGNVWADGPKAGQTLEP</sequence>
<dbReference type="InterPro" id="IPR011050">
    <property type="entry name" value="Pectin_lyase_fold/virulence"/>
</dbReference>
<evidence type="ECO:0008006" key="4">
    <source>
        <dbReference type="Google" id="ProtNLM"/>
    </source>
</evidence>
<organism evidence="2 3">
    <name type="scientific">Pendulispora albinea</name>
    <dbReference type="NCBI Taxonomy" id="2741071"/>
    <lineage>
        <taxon>Bacteria</taxon>
        <taxon>Pseudomonadati</taxon>
        <taxon>Myxococcota</taxon>
        <taxon>Myxococcia</taxon>
        <taxon>Myxococcales</taxon>
        <taxon>Sorangiineae</taxon>
        <taxon>Pendulisporaceae</taxon>
        <taxon>Pendulispora</taxon>
    </lineage>
</organism>
<reference evidence="2 3" key="1">
    <citation type="submission" date="2021-12" db="EMBL/GenBank/DDBJ databases">
        <title>Discovery of the Pendulisporaceae a myxobacterial family with distinct sporulation behavior and unique specialized metabolism.</title>
        <authorList>
            <person name="Garcia R."/>
            <person name="Popoff A."/>
            <person name="Bader C.D."/>
            <person name="Loehr J."/>
            <person name="Walesch S."/>
            <person name="Walt C."/>
            <person name="Boldt J."/>
            <person name="Bunk B."/>
            <person name="Haeckl F.J.F.P.J."/>
            <person name="Gunesch A.P."/>
            <person name="Birkelbach J."/>
            <person name="Nuebel U."/>
            <person name="Pietschmann T."/>
            <person name="Bach T."/>
            <person name="Mueller R."/>
        </authorList>
    </citation>
    <scope>NUCLEOTIDE SEQUENCE [LARGE SCALE GENOMIC DNA]</scope>
    <source>
        <strain evidence="2 3">MSr11954</strain>
    </source>
</reference>